<evidence type="ECO:0000313" key="1">
    <source>
        <dbReference type="EMBL" id="QHS81999.1"/>
    </source>
</evidence>
<organism evidence="1">
    <name type="scientific">viral metagenome</name>
    <dbReference type="NCBI Taxonomy" id="1070528"/>
    <lineage>
        <taxon>unclassified sequences</taxon>
        <taxon>metagenomes</taxon>
        <taxon>organismal metagenomes</taxon>
    </lineage>
</organism>
<name>A0A6C0AQ84_9ZZZZ</name>
<protein>
    <recommendedName>
        <fullName evidence="2">Glycosyltransferase</fullName>
    </recommendedName>
</protein>
<reference evidence="1" key="1">
    <citation type="journal article" date="2020" name="Nature">
        <title>Giant virus diversity and host interactions through global metagenomics.</title>
        <authorList>
            <person name="Schulz F."/>
            <person name="Roux S."/>
            <person name="Paez-Espino D."/>
            <person name="Jungbluth S."/>
            <person name="Walsh D.A."/>
            <person name="Denef V.J."/>
            <person name="McMahon K.D."/>
            <person name="Konstantinidis K.T."/>
            <person name="Eloe-Fadrosh E.A."/>
            <person name="Kyrpides N.C."/>
            <person name="Woyke T."/>
        </authorList>
    </citation>
    <scope>NUCLEOTIDE SEQUENCE</scope>
    <source>
        <strain evidence="1">GVMAG-S-1101165-79</strain>
    </source>
</reference>
<evidence type="ECO:0008006" key="2">
    <source>
        <dbReference type="Google" id="ProtNLM"/>
    </source>
</evidence>
<dbReference type="AlphaFoldDB" id="A0A6C0AQ84"/>
<dbReference type="EMBL" id="MN740762">
    <property type="protein sequence ID" value="QHS81999.1"/>
    <property type="molecule type" value="Genomic_DNA"/>
</dbReference>
<sequence length="269" mass="33061">MSITFSSCFYIIKSKFDPSKYIEWMNNFLSIVNEFNLVIYTDENSSRCIPDIANKNSRIKIIIKPLDQFYNYKYKDFWIKNHYKNYFLNDKSCWELNMLWSEKIWFVKETIERNYFETDYYGWCDIGYFRNRSEDTNTTFLSNWPDKTKIEKLNKNKIYYACINNDERYINYLIKLVNNKNKYGLPTQEIPAYQTSIAGGFFILYKDKIDWWLQTYDRKLELYFTHKYLVKDDQIILADCILSNMEDFSLFREKNPQFDNWFMFQRLYL</sequence>
<accession>A0A6C0AQ84</accession>
<proteinExistence type="predicted"/>